<gene>
    <name evidence="1" type="ORF">M427DRAFT_326257</name>
</gene>
<accession>A0A139AFM1</accession>
<reference evidence="1 2" key="1">
    <citation type="journal article" date="2015" name="Genome Biol. Evol.">
        <title>Phylogenomic analyses indicate that early fungi evolved digesting cell walls of algal ancestors of land plants.</title>
        <authorList>
            <person name="Chang Y."/>
            <person name="Wang S."/>
            <person name="Sekimoto S."/>
            <person name="Aerts A.L."/>
            <person name="Choi C."/>
            <person name="Clum A."/>
            <person name="LaButti K.M."/>
            <person name="Lindquist E.A."/>
            <person name="Yee Ngan C."/>
            <person name="Ohm R.A."/>
            <person name="Salamov A.A."/>
            <person name="Grigoriev I.V."/>
            <person name="Spatafora J.W."/>
            <person name="Berbee M.L."/>
        </authorList>
    </citation>
    <scope>NUCLEOTIDE SEQUENCE [LARGE SCALE GENOMIC DNA]</scope>
    <source>
        <strain evidence="1 2">JEL478</strain>
    </source>
</reference>
<keyword evidence="2" id="KW-1185">Reference proteome</keyword>
<sequence>MCLQKTGEYQHTCAYKVLNKAFAAIHDTWFAKFQFRFCRNKIKNGGDCQNIWNALHNHGSYGEVSSFECNQENGNFWVARGAVYGTNSGTTKKVAIAVCNEAIEGYGFQDNDSALNCA</sequence>
<evidence type="ECO:0000313" key="2">
    <source>
        <dbReference type="Proteomes" id="UP000070544"/>
    </source>
</evidence>
<organism evidence="1 2">
    <name type="scientific">Gonapodya prolifera (strain JEL478)</name>
    <name type="common">Monoblepharis prolifera</name>
    <dbReference type="NCBI Taxonomy" id="1344416"/>
    <lineage>
        <taxon>Eukaryota</taxon>
        <taxon>Fungi</taxon>
        <taxon>Fungi incertae sedis</taxon>
        <taxon>Chytridiomycota</taxon>
        <taxon>Chytridiomycota incertae sedis</taxon>
        <taxon>Monoblepharidomycetes</taxon>
        <taxon>Monoblepharidales</taxon>
        <taxon>Gonapodyaceae</taxon>
        <taxon>Gonapodya</taxon>
    </lineage>
</organism>
<proteinExistence type="predicted"/>
<dbReference type="Proteomes" id="UP000070544">
    <property type="component" value="Unassembled WGS sequence"/>
</dbReference>
<evidence type="ECO:0000313" key="1">
    <source>
        <dbReference type="EMBL" id="KXS15215.1"/>
    </source>
</evidence>
<dbReference type="AlphaFoldDB" id="A0A139AFM1"/>
<protein>
    <submittedName>
        <fullName evidence="1">Uncharacterized protein</fullName>
    </submittedName>
</protein>
<dbReference type="EMBL" id="KQ965763">
    <property type="protein sequence ID" value="KXS15215.1"/>
    <property type="molecule type" value="Genomic_DNA"/>
</dbReference>
<name>A0A139AFM1_GONPJ</name>